<accession>A0A4Z0NSQ8</accession>
<dbReference type="Pfam" id="PF03807">
    <property type="entry name" value="F420_oxidored"/>
    <property type="match status" value="1"/>
</dbReference>
<dbReference type="Proteomes" id="UP000297535">
    <property type="component" value="Unassembled WGS sequence"/>
</dbReference>
<dbReference type="SUPFAM" id="SSF51735">
    <property type="entry name" value="NAD(P)-binding Rossmann-fold domains"/>
    <property type="match status" value="1"/>
</dbReference>
<dbReference type="OrthoDB" id="5524287at2"/>
<protein>
    <submittedName>
        <fullName evidence="3">NADP oxidoreductase</fullName>
    </submittedName>
</protein>
<evidence type="ECO:0000313" key="3">
    <source>
        <dbReference type="EMBL" id="TGD99647.1"/>
    </source>
</evidence>
<feature type="domain" description="Pyrroline-5-carboxylate reductase catalytic N-terminal" evidence="2">
    <location>
        <begin position="2"/>
        <end position="88"/>
    </location>
</feature>
<organism evidence="3 4">
    <name type="scientific">Methylobacterium nonmethylotrophicum</name>
    <dbReference type="NCBI Taxonomy" id="1141884"/>
    <lineage>
        <taxon>Bacteria</taxon>
        <taxon>Pseudomonadati</taxon>
        <taxon>Pseudomonadota</taxon>
        <taxon>Alphaproteobacteria</taxon>
        <taxon>Hyphomicrobiales</taxon>
        <taxon>Methylobacteriaceae</taxon>
        <taxon>Methylobacterium</taxon>
    </lineage>
</organism>
<dbReference type="Gene3D" id="3.40.50.720">
    <property type="entry name" value="NAD(P)-binding Rossmann-like Domain"/>
    <property type="match status" value="1"/>
</dbReference>
<evidence type="ECO:0000259" key="2">
    <source>
        <dbReference type="Pfam" id="PF03807"/>
    </source>
</evidence>
<dbReference type="RefSeq" id="WP_135414654.1">
    <property type="nucleotide sequence ID" value="NZ_SRLB01000007.1"/>
</dbReference>
<dbReference type="InterPro" id="IPR028939">
    <property type="entry name" value="P5C_Rdtase_cat_N"/>
</dbReference>
<dbReference type="InterPro" id="IPR036291">
    <property type="entry name" value="NAD(P)-bd_dom_sf"/>
</dbReference>
<evidence type="ECO:0000256" key="1">
    <source>
        <dbReference type="ARBA" id="ARBA00023002"/>
    </source>
</evidence>
<proteinExistence type="predicted"/>
<sequence length="218" mass="23188">MKIGILGAGLIGKALAKLAVDRGHCVMLSSQHPEQLRVLAARISCEVGSVDQAPEFGEIAVLAIPFAAWNHLPGKVLAGKVVIDAMNYCPERDGPVAELDARTTTTSELVVAELPGSRLIKAFNAILARDLPEDNRPPVPSGRRALPIAGNDPEAKAVVAGLHEAFGFEALDAGGLAGSWRFERAKPAYCIPLDRNGLEQALHAATREGELPHGSWRR</sequence>
<dbReference type="PANTHER" id="PTHR14239:SF10">
    <property type="entry name" value="REDUCTASE"/>
    <property type="match status" value="1"/>
</dbReference>
<reference evidence="3 4" key="1">
    <citation type="submission" date="2019-04" db="EMBL/GenBank/DDBJ databases">
        <authorList>
            <person name="Feng G."/>
            <person name="Zhu H."/>
        </authorList>
    </citation>
    <scope>NUCLEOTIDE SEQUENCE [LARGE SCALE GENOMIC DNA]</scope>
    <source>
        <strain evidence="3 4">6HR-1</strain>
    </source>
</reference>
<keyword evidence="1" id="KW-0560">Oxidoreductase</keyword>
<dbReference type="InterPro" id="IPR051267">
    <property type="entry name" value="STEAP_metalloreductase"/>
</dbReference>
<evidence type="ECO:0000313" key="4">
    <source>
        <dbReference type="Proteomes" id="UP000297535"/>
    </source>
</evidence>
<dbReference type="GO" id="GO:0016491">
    <property type="term" value="F:oxidoreductase activity"/>
    <property type="evidence" value="ECO:0007669"/>
    <property type="project" value="UniProtKB-KW"/>
</dbReference>
<comment type="caution">
    <text evidence="3">The sequence shown here is derived from an EMBL/GenBank/DDBJ whole genome shotgun (WGS) entry which is preliminary data.</text>
</comment>
<dbReference type="AlphaFoldDB" id="A0A4Z0NSQ8"/>
<dbReference type="EMBL" id="SRLB01000007">
    <property type="protein sequence ID" value="TGD99647.1"/>
    <property type="molecule type" value="Genomic_DNA"/>
</dbReference>
<keyword evidence="4" id="KW-1185">Reference proteome</keyword>
<dbReference type="PANTHER" id="PTHR14239">
    <property type="entry name" value="DUDULIN-RELATED"/>
    <property type="match status" value="1"/>
</dbReference>
<gene>
    <name evidence="3" type="ORF">EU555_10690</name>
</gene>
<name>A0A4Z0NSQ8_9HYPH</name>